<evidence type="ECO:0000256" key="2">
    <source>
        <dbReference type="ARBA" id="ARBA00004370"/>
    </source>
</evidence>
<dbReference type="PROSITE" id="PS51669">
    <property type="entry name" value="4FE4S_MOW_BIS_MGD"/>
    <property type="match status" value="1"/>
</dbReference>
<dbReference type="PROSITE" id="PS51839">
    <property type="entry name" value="4FE4S_HC3"/>
    <property type="match status" value="1"/>
</dbReference>
<dbReference type="Gene3D" id="3.10.20.740">
    <property type="match status" value="1"/>
</dbReference>
<keyword evidence="10" id="KW-0520">NAD</keyword>
<sequence>MPTVFINDKPVEIGAHERLNCIQAAQRADVEIPSYCWHPALSVVASCRMCLVEVGDKKPDGSVAMQPKLFPGCQTPVKDGTVVITNSQKVKDAQKATLEYLLLNHPLDCPVCDQAGECYLQDYSYKYGRGYSRLQEPKTLKPDKDYIGDQITLFTDRCIMCTRCVRFTREISGTGELQVINRGSVEEIDIFPGEPCNNKLAGNVVDLCPVGALCSKDFLYKQRVWWLKSKPSVCPDCSTGCSITVDQNNDELFRLKPRFNPQAQGHFMCDDGRFGWKYIHSDRRLKSPVARKDGLVTANTWEQILPAVRSAVERAVGTTPARFAAVISPWSTVEEAYLLSNWLKRQSEQVTLAMGPVRIVGEDDHYPKTVTGAPPSQVKFTIRAEKAPNRRGVEMVLRHFQGACLGFDEIAKKLANGELDGLYVMNADPRATFDDAFVANCAKLKLLVVEDLLSSPLTERAQYVLAGGAWAEKDGTFVNHNGLAQPIVRALRGPGDARPDGRILWELSGGTGLFRAAMIRQQIANEIHSFAPLILGDLGDYGVSLNSAAAAVVEKQLQPV</sequence>
<dbReference type="CDD" id="cd00207">
    <property type="entry name" value="fer2"/>
    <property type="match status" value="1"/>
</dbReference>
<protein>
    <submittedName>
        <fullName evidence="15">2Fe-2S iron-sulfur cluster binding domain-containing protein</fullName>
    </submittedName>
</protein>
<evidence type="ECO:0000256" key="8">
    <source>
        <dbReference type="ARBA" id="ARBA00023004"/>
    </source>
</evidence>
<reference evidence="15" key="1">
    <citation type="journal article" date="2020" name="mSystems">
        <title>Genome- and Community-Level Interaction Insights into Carbon Utilization and Element Cycling Functions of Hydrothermarchaeota in Hydrothermal Sediment.</title>
        <authorList>
            <person name="Zhou Z."/>
            <person name="Liu Y."/>
            <person name="Xu W."/>
            <person name="Pan J."/>
            <person name="Luo Z.H."/>
            <person name="Li M."/>
        </authorList>
    </citation>
    <scope>NUCLEOTIDE SEQUENCE [LARGE SCALE GENOMIC DNA]</scope>
    <source>
        <strain evidence="15">SpSt-339</strain>
    </source>
</reference>
<dbReference type="InterPro" id="IPR000283">
    <property type="entry name" value="NADH_UbQ_OxRdtase_75kDa_su_CS"/>
</dbReference>
<accession>A0A7C2K124</accession>
<keyword evidence="7" id="KW-1278">Translocase</keyword>
<evidence type="ECO:0000256" key="7">
    <source>
        <dbReference type="ARBA" id="ARBA00022967"/>
    </source>
</evidence>
<evidence type="ECO:0000256" key="12">
    <source>
        <dbReference type="ARBA" id="ARBA00034078"/>
    </source>
</evidence>
<dbReference type="Pfam" id="PF13510">
    <property type="entry name" value="Fer2_4"/>
    <property type="match status" value="1"/>
</dbReference>
<evidence type="ECO:0000256" key="1">
    <source>
        <dbReference type="ARBA" id="ARBA00001966"/>
    </source>
</evidence>
<dbReference type="InterPro" id="IPR019574">
    <property type="entry name" value="NADH_UbQ_OxRdtase_Gsu_4Fe4S-bd"/>
</dbReference>
<dbReference type="Gene3D" id="3.40.50.740">
    <property type="match status" value="1"/>
</dbReference>
<dbReference type="GO" id="GO:0016491">
    <property type="term" value="F:oxidoreductase activity"/>
    <property type="evidence" value="ECO:0007669"/>
    <property type="project" value="InterPro"/>
</dbReference>
<dbReference type="Pfam" id="PF22117">
    <property type="entry name" value="Fer4_Nqo3"/>
    <property type="match status" value="1"/>
</dbReference>
<evidence type="ECO:0000259" key="13">
    <source>
        <dbReference type="PROSITE" id="PS51669"/>
    </source>
</evidence>
<dbReference type="SUPFAM" id="SSF53706">
    <property type="entry name" value="Formate dehydrogenase/DMSO reductase, domains 1-3"/>
    <property type="match status" value="1"/>
</dbReference>
<comment type="subcellular location">
    <subcellularLocation>
        <location evidence="2">Membrane</location>
    </subcellularLocation>
</comment>
<comment type="cofactor">
    <cofactor evidence="12">
        <name>[2Fe-2S] cluster</name>
        <dbReference type="ChEBI" id="CHEBI:190135"/>
    </cofactor>
</comment>
<gene>
    <name evidence="15" type="ORF">ENQ76_16115</name>
</gene>
<dbReference type="SMART" id="SM00929">
    <property type="entry name" value="NADH-G_4Fe-4S_3"/>
    <property type="match status" value="1"/>
</dbReference>
<dbReference type="PANTHER" id="PTHR43105:SF13">
    <property type="entry name" value="NADH-UBIQUINONE OXIDOREDUCTASE 75 KDA SUBUNIT, MITOCHONDRIAL"/>
    <property type="match status" value="1"/>
</dbReference>
<dbReference type="InterPro" id="IPR050123">
    <property type="entry name" value="Prok_molybdopt-oxidoreductase"/>
</dbReference>
<comment type="cofactor">
    <cofactor evidence="1">
        <name>[4Fe-4S] cluster</name>
        <dbReference type="ChEBI" id="CHEBI:49883"/>
    </cofactor>
</comment>
<evidence type="ECO:0000256" key="10">
    <source>
        <dbReference type="ARBA" id="ARBA00023027"/>
    </source>
</evidence>
<dbReference type="InterPro" id="IPR036010">
    <property type="entry name" value="2Fe-2S_ferredoxin-like_sf"/>
</dbReference>
<evidence type="ECO:0000256" key="11">
    <source>
        <dbReference type="ARBA" id="ARBA00023136"/>
    </source>
</evidence>
<dbReference type="GO" id="GO:0016020">
    <property type="term" value="C:membrane"/>
    <property type="evidence" value="ECO:0007669"/>
    <property type="project" value="UniProtKB-SubCell"/>
</dbReference>
<dbReference type="SUPFAM" id="SSF54292">
    <property type="entry name" value="2Fe-2S ferredoxin-like"/>
    <property type="match status" value="1"/>
</dbReference>
<evidence type="ECO:0000256" key="9">
    <source>
        <dbReference type="ARBA" id="ARBA00023014"/>
    </source>
</evidence>
<dbReference type="Pfam" id="PF04879">
    <property type="entry name" value="Molybdop_Fe4S4"/>
    <property type="match status" value="1"/>
</dbReference>
<dbReference type="FunFam" id="3.10.20.740:FF:000004">
    <property type="entry name" value="NADH-quinone oxidoreductase"/>
    <property type="match status" value="1"/>
</dbReference>
<dbReference type="Pfam" id="PF10588">
    <property type="entry name" value="NADH-G_4Fe-4S_3"/>
    <property type="match status" value="1"/>
</dbReference>
<evidence type="ECO:0000259" key="14">
    <source>
        <dbReference type="PROSITE" id="PS51839"/>
    </source>
</evidence>
<keyword evidence="5" id="KW-0001">2Fe-2S</keyword>
<keyword evidence="4" id="KW-0004">4Fe-4S</keyword>
<name>A0A7C2K124_9PLAN</name>
<dbReference type="GO" id="GO:0051539">
    <property type="term" value="F:4 iron, 4 sulfur cluster binding"/>
    <property type="evidence" value="ECO:0007669"/>
    <property type="project" value="UniProtKB-KW"/>
</dbReference>
<dbReference type="Gene3D" id="2.20.25.90">
    <property type="entry name" value="ADC-like domains"/>
    <property type="match status" value="1"/>
</dbReference>
<dbReference type="AlphaFoldDB" id="A0A7C2K124"/>
<evidence type="ECO:0000313" key="15">
    <source>
        <dbReference type="EMBL" id="HEN16985.1"/>
    </source>
</evidence>
<dbReference type="FunFam" id="3.30.70.20:FF:000002">
    <property type="entry name" value="NADH-ubiquinone oxidoreductase 75 kDa subunit"/>
    <property type="match status" value="1"/>
</dbReference>
<dbReference type="GO" id="GO:0046872">
    <property type="term" value="F:metal ion binding"/>
    <property type="evidence" value="ECO:0007669"/>
    <property type="project" value="UniProtKB-KW"/>
</dbReference>
<comment type="caution">
    <text evidence="15">The sequence shown here is derived from an EMBL/GenBank/DDBJ whole genome shotgun (WGS) entry which is preliminary data.</text>
</comment>
<feature type="domain" description="4Fe-4S His(Cys)3-ligated-type" evidence="14">
    <location>
        <begin position="89"/>
        <end position="128"/>
    </location>
</feature>
<dbReference type="InterPro" id="IPR001041">
    <property type="entry name" value="2Fe-2S_ferredoxin-type"/>
</dbReference>
<dbReference type="PANTHER" id="PTHR43105">
    <property type="entry name" value="RESPIRATORY NITRATE REDUCTASE"/>
    <property type="match status" value="1"/>
</dbReference>
<evidence type="ECO:0000256" key="3">
    <source>
        <dbReference type="ARBA" id="ARBA00005404"/>
    </source>
</evidence>
<feature type="domain" description="4Fe-4S Mo/W bis-MGD-type" evidence="13">
    <location>
        <begin position="227"/>
        <end position="283"/>
    </location>
</feature>
<proteinExistence type="inferred from homology"/>
<evidence type="ECO:0000256" key="6">
    <source>
        <dbReference type="ARBA" id="ARBA00022723"/>
    </source>
</evidence>
<dbReference type="InterPro" id="IPR054351">
    <property type="entry name" value="NADH_UbQ_OxRdtase_ferredoxin"/>
</dbReference>
<dbReference type="SUPFAM" id="SSF54862">
    <property type="entry name" value="4Fe-4S ferredoxins"/>
    <property type="match status" value="1"/>
</dbReference>
<keyword evidence="11" id="KW-0472">Membrane</keyword>
<dbReference type="GO" id="GO:0042773">
    <property type="term" value="P:ATP synthesis coupled electron transport"/>
    <property type="evidence" value="ECO:0007669"/>
    <property type="project" value="InterPro"/>
</dbReference>
<comment type="similarity">
    <text evidence="3">Belongs to the complex I 75 kDa subunit family.</text>
</comment>
<evidence type="ECO:0000256" key="4">
    <source>
        <dbReference type="ARBA" id="ARBA00022485"/>
    </source>
</evidence>
<dbReference type="EMBL" id="DSOK01000442">
    <property type="protein sequence ID" value="HEN16985.1"/>
    <property type="molecule type" value="Genomic_DNA"/>
</dbReference>
<evidence type="ECO:0000256" key="5">
    <source>
        <dbReference type="ARBA" id="ARBA00022714"/>
    </source>
</evidence>
<dbReference type="Gene3D" id="3.30.70.20">
    <property type="match status" value="1"/>
</dbReference>
<dbReference type="PROSITE" id="PS00641">
    <property type="entry name" value="COMPLEX1_75K_1"/>
    <property type="match status" value="1"/>
</dbReference>
<dbReference type="GO" id="GO:0008137">
    <property type="term" value="F:NADH dehydrogenase (ubiquinone) activity"/>
    <property type="evidence" value="ECO:0007669"/>
    <property type="project" value="InterPro"/>
</dbReference>
<dbReference type="GO" id="GO:0048038">
    <property type="term" value="F:quinone binding"/>
    <property type="evidence" value="ECO:0007669"/>
    <property type="project" value="UniProtKB-KW"/>
</dbReference>
<dbReference type="InterPro" id="IPR006656">
    <property type="entry name" value="Mopterin_OxRdtase"/>
</dbReference>
<organism evidence="15">
    <name type="scientific">Schlesneria paludicola</name>
    <dbReference type="NCBI Taxonomy" id="360056"/>
    <lineage>
        <taxon>Bacteria</taxon>
        <taxon>Pseudomonadati</taxon>
        <taxon>Planctomycetota</taxon>
        <taxon>Planctomycetia</taxon>
        <taxon>Planctomycetales</taxon>
        <taxon>Planctomycetaceae</taxon>
        <taxon>Schlesneria</taxon>
    </lineage>
</organism>
<keyword evidence="8" id="KW-0408">Iron</keyword>
<dbReference type="SMART" id="SM00926">
    <property type="entry name" value="Molybdop_Fe4S4"/>
    <property type="match status" value="1"/>
</dbReference>
<dbReference type="Pfam" id="PF00384">
    <property type="entry name" value="Molybdopterin"/>
    <property type="match status" value="1"/>
</dbReference>
<dbReference type="InterPro" id="IPR006963">
    <property type="entry name" value="Mopterin_OxRdtase_4Fe-4S_dom"/>
</dbReference>
<keyword evidence="9" id="KW-0411">Iron-sulfur</keyword>
<keyword evidence="6" id="KW-0479">Metal-binding</keyword>
<dbReference type="PROSITE" id="PS00643">
    <property type="entry name" value="COMPLEX1_75K_3"/>
    <property type="match status" value="1"/>
</dbReference>
<dbReference type="GO" id="GO:0051537">
    <property type="term" value="F:2 iron, 2 sulfur cluster binding"/>
    <property type="evidence" value="ECO:0007669"/>
    <property type="project" value="UniProtKB-KW"/>
</dbReference>